<reference evidence="11" key="1">
    <citation type="journal article" date="2017" name="Gigascience">
        <title>The genome draft of coconut (Cocos nucifera).</title>
        <authorList>
            <person name="Xiao Y."/>
            <person name="Xu P."/>
            <person name="Fan H."/>
            <person name="Baudouin L."/>
            <person name="Xia W."/>
            <person name="Bocs S."/>
            <person name="Xu J."/>
            <person name="Li Q."/>
            <person name="Guo A."/>
            <person name="Zhou L."/>
            <person name="Li J."/>
            <person name="Wu Y."/>
            <person name="Ma Z."/>
            <person name="Armero A."/>
            <person name="Issali A.E."/>
            <person name="Liu N."/>
            <person name="Peng M."/>
            <person name="Yang Y."/>
        </authorList>
    </citation>
    <scope>NUCLEOTIDE SEQUENCE</scope>
    <source>
        <tissue evidence="11">Spear leaf of Hainan Tall coconut</tissue>
    </source>
</reference>
<comment type="cofactor">
    <cofactor evidence="10">
        <name>heme</name>
        <dbReference type="ChEBI" id="CHEBI:30413"/>
    </cofactor>
</comment>
<keyword evidence="5 10" id="KW-0479">Metal-binding</keyword>
<evidence type="ECO:0000313" key="11">
    <source>
        <dbReference type="EMBL" id="KAG1347899.1"/>
    </source>
</evidence>
<dbReference type="GO" id="GO:0005506">
    <property type="term" value="F:iron ion binding"/>
    <property type="evidence" value="ECO:0007669"/>
    <property type="project" value="InterPro"/>
</dbReference>
<evidence type="ECO:0000256" key="1">
    <source>
        <dbReference type="ARBA" id="ARBA00004167"/>
    </source>
</evidence>
<sequence length="312" mass="35268">MNGCVRAEVKSRLISLSLNVIMRMIAEKRFYGEEGKSGISEEARQYWKLVEEAGPAIGASTLADFLTVLRWVDYKGFNKKLARFQKGRDELMQRLIDEHRSKSKEEGGLLAAGTSTTSETIEWAMSLLLNNPEELKKMRDEIDLQVENEHLLEESDLSNLPYLQCVIIETLRMYPSAPLLLPHESSQECSMEGFHIPRGMMLLVNAYAVHRDPKVWEEPTKFMPERFEGRKRGGKLMIPFGMGRRQCSGEGLAMRVVGLALGTLIQCFEWEGIGEEEVDMTIGGGGLNLAKAIPLEAMYRPHQSMLDTLKKL</sequence>
<keyword evidence="9" id="KW-0472">Membrane</keyword>
<comment type="similarity">
    <text evidence="2">Belongs to the cytochrome P450 family.</text>
</comment>
<evidence type="ECO:0000256" key="8">
    <source>
        <dbReference type="ARBA" id="ARBA00023004"/>
    </source>
</evidence>
<comment type="caution">
    <text evidence="11">The sequence shown here is derived from an EMBL/GenBank/DDBJ whole genome shotgun (WGS) entry which is preliminary data.</text>
</comment>
<dbReference type="SUPFAM" id="SSF48264">
    <property type="entry name" value="Cytochrome P450"/>
    <property type="match status" value="1"/>
</dbReference>
<evidence type="ECO:0000256" key="3">
    <source>
        <dbReference type="ARBA" id="ARBA00022617"/>
    </source>
</evidence>
<evidence type="ECO:0000256" key="6">
    <source>
        <dbReference type="ARBA" id="ARBA00022989"/>
    </source>
</evidence>
<evidence type="ECO:0000256" key="5">
    <source>
        <dbReference type="ARBA" id="ARBA00022723"/>
    </source>
</evidence>
<comment type="subcellular location">
    <subcellularLocation>
        <location evidence="1">Membrane</location>
        <topology evidence="1">Single-pass membrane protein</topology>
    </subcellularLocation>
</comment>
<organism evidence="11 12">
    <name type="scientific">Cocos nucifera</name>
    <name type="common">Coconut palm</name>
    <dbReference type="NCBI Taxonomy" id="13894"/>
    <lineage>
        <taxon>Eukaryota</taxon>
        <taxon>Viridiplantae</taxon>
        <taxon>Streptophyta</taxon>
        <taxon>Embryophyta</taxon>
        <taxon>Tracheophyta</taxon>
        <taxon>Spermatophyta</taxon>
        <taxon>Magnoliopsida</taxon>
        <taxon>Liliopsida</taxon>
        <taxon>Arecaceae</taxon>
        <taxon>Arecoideae</taxon>
        <taxon>Cocoseae</taxon>
        <taxon>Attaleinae</taxon>
        <taxon>Cocos</taxon>
    </lineage>
</organism>
<dbReference type="GO" id="GO:0004497">
    <property type="term" value="F:monooxygenase activity"/>
    <property type="evidence" value="ECO:0007669"/>
    <property type="project" value="InterPro"/>
</dbReference>
<dbReference type="OrthoDB" id="1913883at2759"/>
<gene>
    <name evidence="11" type="ORF">COCNU_06G017280</name>
</gene>
<dbReference type="GO" id="GO:0016705">
    <property type="term" value="F:oxidoreductase activity, acting on paired donors, with incorporation or reduction of molecular oxygen"/>
    <property type="evidence" value="ECO:0007669"/>
    <property type="project" value="InterPro"/>
</dbReference>
<dbReference type="Proteomes" id="UP000797356">
    <property type="component" value="Chromosome 6"/>
</dbReference>
<keyword evidence="12" id="KW-1185">Reference proteome</keyword>
<dbReference type="FunFam" id="1.10.630.10:FF:000257">
    <property type="entry name" value="Os02g0503850 protein"/>
    <property type="match status" value="1"/>
</dbReference>
<dbReference type="Gene3D" id="1.10.630.10">
    <property type="entry name" value="Cytochrome P450"/>
    <property type="match status" value="2"/>
</dbReference>
<dbReference type="InterPro" id="IPR036396">
    <property type="entry name" value="Cyt_P450_sf"/>
</dbReference>
<dbReference type="PANTHER" id="PTHR47947">
    <property type="entry name" value="CYTOCHROME P450 82C3-RELATED"/>
    <property type="match status" value="1"/>
</dbReference>
<keyword evidence="3 10" id="KW-0349">Heme</keyword>
<feature type="binding site" description="axial binding residue" evidence="10">
    <location>
        <position position="247"/>
    </location>
    <ligand>
        <name>heme</name>
        <dbReference type="ChEBI" id="CHEBI:30413"/>
    </ligand>
    <ligandPart>
        <name>Fe</name>
        <dbReference type="ChEBI" id="CHEBI:18248"/>
    </ligandPart>
</feature>
<evidence type="ECO:0000256" key="2">
    <source>
        <dbReference type="ARBA" id="ARBA00010617"/>
    </source>
</evidence>
<dbReference type="EMBL" id="CM017877">
    <property type="protein sequence ID" value="KAG1347899.1"/>
    <property type="molecule type" value="Genomic_DNA"/>
</dbReference>
<dbReference type="PANTHER" id="PTHR47947:SF62">
    <property type="entry name" value="CYTOCHROME P450, FAMILY 81, SUBFAMILY D, POLYPEPTIDE 5"/>
    <property type="match status" value="1"/>
</dbReference>
<dbReference type="InterPro" id="IPR002401">
    <property type="entry name" value="Cyt_P450_E_grp-I"/>
</dbReference>
<dbReference type="InterPro" id="IPR050651">
    <property type="entry name" value="Plant_Cytochrome_P450_Monoox"/>
</dbReference>
<keyword evidence="4" id="KW-0812">Transmembrane</keyword>
<evidence type="ECO:0000313" key="12">
    <source>
        <dbReference type="Proteomes" id="UP000797356"/>
    </source>
</evidence>
<accession>A0A8K0ICJ7</accession>
<dbReference type="GO" id="GO:0020037">
    <property type="term" value="F:heme binding"/>
    <property type="evidence" value="ECO:0007669"/>
    <property type="project" value="InterPro"/>
</dbReference>
<protein>
    <submittedName>
        <fullName evidence="11">Cytochrome P450 81D11</fullName>
    </submittedName>
</protein>
<dbReference type="Pfam" id="PF00067">
    <property type="entry name" value="p450"/>
    <property type="match status" value="1"/>
</dbReference>
<evidence type="ECO:0000256" key="4">
    <source>
        <dbReference type="ARBA" id="ARBA00022692"/>
    </source>
</evidence>
<dbReference type="InterPro" id="IPR001128">
    <property type="entry name" value="Cyt_P450"/>
</dbReference>
<name>A0A8K0ICJ7_COCNU</name>
<reference evidence="11" key="2">
    <citation type="submission" date="2019-07" db="EMBL/GenBank/DDBJ databases">
        <authorList>
            <person name="Yang Y."/>
            <person name="Bocs S."/>
            <person name="Baudouin L."/>
        </authorList>
    </citation>
    <scope>NUCLEOTIDE SEQUENCE</scope>
    <source>
        <tissue evidence="11">Spear leaf of Hainan Tall coconut</tissue>
    </source>
</reference>
<proteinExistence type="inferred from homology"/>
<keyword evidence="6" id="KW-1133">Transmembrane helix</keyword>
<dbReference type="PRINTS" id="PR00463">
    <property type="entry name" value="EP450I"/>
</dbReference>
<dbReference type="AlphaFoldDB" id="A0A8K0ICJ7"/>
<keyword evidence="8 10" id="KW-0408">Iron</keyword>
<keyword evidence="7" id="KW-0560">Oxidoreductase</keyword>
<dbReference type="PRINTS" id="PR00385">
    <property type="entry name" value="P450"/>
</dbReference>
<evidence type="ECO:0000256" key="9">
    <source>
        <dbReference type="ARBA" id="ARBA00023136"/>
    </source>
</evidence>
<evidence type="ECO:0000256" key="7">
    <source>
        <dbReference type="ARBA" id="ARBA00023002"/>
    </source>
</evidence>
<evidence type="ECO:0000256" key="10">
    <source>
        <dbReference type="PIRSR" id="PIRSR602401-1"/>
    </source>
</evidence>